<comment type="caution">
    <text evidence="9">The sequence shown here is derived from an EMBL/GenBank/DDBJ whole genome shotgun (WGS) entry which is preliminary data.</text>
</comment>
<feature type="transmembrane region" description="Helical" evidence="8">
    <location>
        <begin position="35"/>
        <end position="58"/>
    </location>
</feature>
<dbReference type="RefSeq" id="WP_148895619.1">
    <property type="nucleotide sequence ID" value="NZ_VNIB01000005.1"/>
</dbReference>
<evidence type="ECO:0000313" key="9">
    <source>
        <dbReference type="EMBL" id="TYO98678.1"/>
    </source>
</evidence>
<feature type="transmembrane region" description="Helical" evidence="8">
    <location>
        <begin position="97"/>
        <end position="118"/>
    </location>
</feature>
<proteinExistence type="inferred from homology"/>
<comment type="similarity">
    <text evidence="2">Belongs to the MreD family.</text>
</comment>
<keyword evidence="3" id="KW-1003">Cell membrane</keyword>
<evidence type="ECO:0000256" key="2">
    <source>
        <dbReference type="ARBA" id="ARBA00007776"/>
    </source>
</evidence>
<keyword evidence="5" id="KW-0133">Cell shape</keyword>
<keyword evidence="6 8" id="KW-1133">Transmembrane helix</keyword>
<dbReference type="GO" id="GO:0008360">
    <property type="term" value="P:regulation of cell shape"/>
    <property type="evidence" value="ECO:0007669"/>
    <property type="project" value="UniProtKB-KW"/>
</dbReference>
<feature type="transmembrane region" description="Helical" evidence="8">
    <location>
        <begin position="130"/>
        <end position="149"/>
    </location>
</feature>
<dbReference type="AlphaFoldDB" id="A0A5D3WK04"/>
<dbReference type="Proteomes" id="UP000324159">
    <property type="component" value="Unassembled WGS sequence"/>
</dbReference>
<dbReference type="OrthoDB" id="5396846at2"/>
<keyword evidence="7 8" id="KW-0472">Membrane</keyword>
<sequence>MTRVAGLLLLAGVFALVETALWPGVTGWQVKPDLLLVLTVYVGLTENAVTGGLLVLFIGSCLDALAGAQLGLNAAILLSVYYLVLLISRHFNAENELLLYFLVACGTLVQGGLLVFLGPFADVAGLWLEVLPTFVPQLVLNLLATWGMLRLVPRLRLRLAPGRGLPGLKRLEKRYGP</sequence>
<evidence type="ECO:0000313" key="10">
    <source>
        <dbReference type="Proteomes" id="UP000324159"/>
    </source>
</evidence>
<organism evidence="9 10">
    <name type="scientific">Geothermobacter ehrlichii</name>
    <dbReference type="NCBI Taxonomy" id="213224"/>
    <lineage>
        <taxon>Bacteria</taxon>
        <taxon>Pseudomonadati</taxon>
        <taxon>Thermodesulfobacteriota</taxon>
        <taxon>Desulfuromonadia</taxon>
        <taxon>Desulfuromonadales</taxon>
        <taxon>Geothermobacteraceae</taxon>
        <taxon>Geothermobacter</taxon>
    </lineage>
</organism>
<evidence type="ECO:0000256" key="3">
    <source>
        <dbReference type="ARBA" id="ARBA00022475"/>
    </source>
</evidence>
<evidence type="ECO:0000256" key="8">
    <source>
        <dbReference type="SAM" id="Phobius"/>
    </source>
</evidence>
<keyword evidence="4 8" id="KW-0812">Transmembrane</keyword>
<evidence type="ECO:0000256" key="4">
    <source>
        <dbReference type="ARBA" id="ARBA00022692"/>
    </source>
</evidence>
<accession>A0A5D3WK04</accession>
<dbReference type="GO" id="GO:0005886">
    <property type="term" value="C:plasma membrane"/>
    <property type="evidence" value="ECO:0007669"/>
    <property type="project" value="UniProtKB-SubCell"/>
</dbReference>
<protein>
    <submittedName>
        <fullName evidence="9">Rod shape-determining protein MreD</fullName>
    </submittedName>
</protein>
<evidence type="ECO:0000256" key="7">
    <source>
        <dbReference type="ARBA" id="ARBA00023136"/>
    </source>
</evidence>
<feature type="transmembrane region" description="Helical" evidence="8">
    <location>
        <begin position="70"/>
        <end position="91"/>
    </location>
</feature>
<evidence type="ECO:0000256" key="1">
    <source>
        <dbReference type="ARBA" id="ARBA00004651"/>
    </source>
</evidence>
<name>A0A5D3WK04_9BACT</name>
<dbReference type="InterPro" id="IPR007227">
    <property type="entry name" value="Cell_shape_determining_MreD"/>
</dbReference>
<gene>
    <name evidence="9" type="ORF">EDC39_10540</name>
</gene>
<dbReference type="EMBL" id="VNIB01000005">
    <property type="protein sequence ID" value="TYO98678.1"/>
    <property type="molecule type" value="Genomic_DNA"/>
</dbReference>
<comment type="subcellular location">
    <subcellularLocation>
        <location evidence="1">Cell membrane</location>
        <topology evidence="1">Multi-pass membrane protein</topology>
    </subcellularLocation>
</comment>
<keyword evidence="10" id="KW-1185">Reference proteome</keyword>
<reference evidence="9 10" key="1">
    <citation type="submission" date="2019-07" db="EMBL/GenBank/DDBJ databases">
        <title>Genomic Encyclopedia of Type Strains, Phase IV (KMG-IV): sequencing the most valuable type-strain genomes for metagenomic binning, comparative biology and taxonomic classification.</title>
        <authorList>
            <person name="Goeker M."/>
        </authorList>
    </citation>
    <scope>NUCLEOTIDE SEQUENCE [LARGE SCALE GENOMIC DNA]</scope>
    <source>
        <strain evidence="9 10">SS015</strain>
    </source>
</reference>
<evidence type="ECO:0000256" key="5">
    <source>
        <dbReference type="ARBA" id="ARBA00022960"/>
    </source>
</evidence>
<evidence type="ECO:0000256" key="6">
    <source>
        <dbReference type="ARBA" id="ARBA00022989"/>
    </source>
</evidence>
<dbReference type="Pfam" id="PF04093">
    <property type="entry name" value="MreD"/>
    <property type="match status" value="1"/>
</dbReference>